<dbReference type="GO" id="GO:0000049">
    <property type="term" value="F:tRNA binding"/>
    <property type="evidence" value="ECO:0007669"/>
    <property type="project" value="TreeGrafter"/>
</dbReference>
<gene>
    <name evidence="1" type="ORF">NAPIS_ORF02088</name>
</gene>
<dbReference type="Gene3D" id="2.30.310.10">
    <property type="entry name" value="ibrinogen binding protein from staphylococcus aureus domain"/>
    <property type="match status" value="2"/>
</dbReference>
<organism evidence="1 2">
    <name type="scientific">Vairimorpha apis BRL 01</name>
    <dbReference type="NCBI Taxonomy" id="1037528"/>
    <lineage>
        <taxon>Eukaryota</taxon>
        <taxon>Fungi</taxon>
        <taxon>Fungi incertae sedis</taxon>
        <taxon>Microsporidia</taxon>
        <taxon>Nosematidae</taxon>
        <taxon>Vairimorpha</taxon>
    </lineage>
</organism>
<accession>T0L6R0</accession>
<dbReference type="AlphaFoldDB" id="T0L6R0"/>
<evidence type="ECO:0000313" key="2">
    <source>
        <dbReference type="Proteomes" id="UP000053780"/>
    </source>
</evidence>
<dbReference type="VEuPathDB" id="MicrosporidiaDB:NAPIS_ORF02088"/>
<dbReference type="GO" id="GO:1990116">
    <property type="term" value="P:ribosome-associated ubiquitin-dependent protein catabolic process"/>
    <property type="evidence" value="ECO:0007669"/>
    <property type="project" value="TreeGrafter"/>
</dbReference>
<dbReference type="EMBL" id="KE647303">
    <property type="protein sequence ID" value="EQB60348.1"/>
    <property type="molecule type" value="Genomic_DNA"/>
</dbReference>
<dbReference type="OrthoDB" id="2187858at2759"/>
<protein>
    <submittedName>
        <fullName evidence="1">Rna-binding protein</fullName>
    </submittedName>
</protein>
<dbReference type="HOGENOM" id="CLU_1310456_0_0_1"/>
<evidence type="ECO:0000313" key="1">
    <source>
        <dbReference type="EMBL" id="EQB60348.1"/>
    </source>
</evidence>
<reference evidence="1 2" key="1">
    <citation type="journal article" date="2013" name="BMC Genomics">
        <title>Genome sequencing and comparative genomics of honey bee microsporidia, Nosema apis reveal novel insights into host-parasite interactions.</title>
        <authorList>
            <person name="Chen Yp."/>
            <person name="Pettis J.S."/>
            <person name="Zhao Y."/>
            <person name="Liu X."/>
            <person name="Tallon L.J."/>
            <person name="Sadzewicz L.D."/>
            <person name="Li R."/>
            <person name="Zheng H."/>
            <person name="Huang S."/>
            <person name="Zhang X."/>
            <person name="Hamilton M.C."/>
            <person name="Pernal S.F."/>
            <person name="Melathopoulos A.P."/>
            <person name="Yan X."/>
            <person name="Evans J.D."/>
        </authorList>
    </citation>
    <scope>NUCLEOTIDE SEQUENCE [LARGE SCALE GENOMIC DNA]</scope>
    <source>
        <strain evidence="1 2">BRL 01</strain>
    </source>
</reference>
<dbReference type="PANTHER" id="PTHR15239:SF6">
    <property type="entry name" value="RIBOSOME QUALITY CONTROL COMPLEX SUBUNIT NEMF"/>
    <property type="match status" value="1"/>
</dbReference>
<dbReference type="GO" id="GO:1990112">
    <property type="term" value="C:RQC complex"/>
    <property type="evidence" value="ECO:0007669"/>
    <property type="project" value="TreeGrafter"/>
</dbReference>
<dbReference type="GO" id="GO:0043023">
    <property type="term" value="F:ribosomal large subunit binding"/>
    <property type="evidence" value="ECO:0007669"/>
    <property type="project" value="TreeGrafter"/>
</dbReference>
<name>T0L6R0_9MICR</name>
<dbReference type="Proteomes" id="UP000053780">
    <property type="component" value="Unassembled WGS sequence"/>
</dbReference>
<sequence length="210" mass="24434">MKQRFNFLDIRSITKELNPLLSNKFIQNIYSYQQRLFYIKFSSKHILLIEPGIRFHLVNIECSNGLDNRLENGNSSGLGNELEARMEDGSNIEFNNKCENGYNIESNNKLDINSNITLNTELNINSNTNSITSNIEYNTNLNINPNYNIQSNNLNINPNYNLDIPNTINHFCKILRSRIRRSKLISLYQVGFDRVVVLQLSNYKLVIEFF</sequence>
<proteinExistence type="predicted"/>
<dbReference type="PANTHER" id="PTHR15239">
    <property type="entry name" value="NUCLEAR EXPORT MEDIATOR FACTOR NEMF"/>
    <property type="match status" value="1"/>
</dbReference>
<dbReference type="GO" id="GO:0072344">
    <property type="term" value="P:rescue of stalled ribosome"/>
    <property type="evidence" value="ECO:0007669"/>
    <property type="project" value="TreeGrafter"/>
</dbReference>
<keyword evidence="2" id="KW-1185">Reference proteome</keyword>
<dbReference type="InterPro" id="IPR051608">
    <property type="entry name" value="RQC_Subunit_NEMF"/>
</dbReference>